<keyword evidence="3" id="KW-0862">Zinc</keyword>
<organism evidence="6 7">
    <name type="scientific">Coprinellus micaceus</name>
    <name type="common">Glistening ink-cap mushroom</name>
    <name type="synonym">Coprinus micaceus</name>
    <dbReference type="NCBI Taxonomy" id="71717"/>
    <lineage>
        <taxon>Eukaryota</taxon>
        <taxon>Fungi</taxon>
        <taxon>Dikarya</taxon>
        <taxon>Basidiomycota</taxon>
        <taxon>Agaricomycotina</taxon>
        <taxon>Agaricomycetes</taxon>
        <taxon>Agaricomycetidae</taxon>
        <taxon>Agaricales</taxon>
        <taxon>Agaricineae</taxon>
        <taxon>Psathyrellaceae</taxon>
        <taxon>Coprinellus</taxon>
    </lineage>
</organism>
<dbReference type="EMBL" id="QPFP01000133">
    <property type="protein sequence ID" value="TEB20705.1"/>
    <property type="molecule type" value="Genomic_DNA"/>
</dbReference>
<evidence type="ECO:0000313" key="6">
    <source>
        <dbReference type="EMBL" id="TEB20705.1"/>
    </source>
</evidence>
<proteinExistence type="predicted"/>
<keyword evidence="2 4" id="KW-0863">Zinc-finger</keyword>
<sequence length="587" mass="66194">MAFIAHNSKWVYWDVSLPSMAGPVTAAIVLEKLYHSEELRSVVWERGDCLDLVLWLWMLQDRDSDPPLTLSTQLTKTKAGNNPLVMVMTLLTGGPRYLEPLKVKMSALPYRKHRQFVQSSLLTIEAWTADPLPLGKDTPMWMQRALLVTKAFLDIPSYAKAFIRSQISGHLLHCSSLPHCRNLRGNTPAHELGLQPLKISISTFFFPPSPSIQSPDLVNMLVSELVLSGLLQTIVDYMLSLTEETRHPWVGWAEGTLRQGRHPLAQLASMLSDGKMYIATSNALERISKEQQGCLTAGWQQKYWNPFVATLNFHENARKMWTGCDMHINKLHICDNLNHHAKTRQASNDHGSRVCSNCLVAMYCSPECQREDWISFHRQECGSRRLSRIHGQLQSSWVSHTQKSYLLSVLTMALFDRELGNAGTRFLPRKVIDDEILMTGTDYARLTFEAKHISSDASWESDDSPNVFELNTWVSPHSETLVPVQALLKVSHGGVKLFQDPRSLTIIRDLIASRAVDESVRQSGPRKRTHLGVCIVYAGAFRYFVLGRFSVLRGLETTRVQLLNGFVKVVETATTDSPIPKNGGLRP</sequence>
<dbReference type="SUPFAM" id="SSF144232">
    <property type="entry name" value="HIT/MYND zinc finger-like"/>
    <property type="match status" value="1"/>
</dbReference>
<evidence type="ECO:0000256" key="2">
    <source>
        <dbReference type="ARBA" id="ARBA00022771"/>
    </source>
</evidence>
<dbReference type="GO" id="GO:0008270">
    <property type="term" value="F:zinc ion binding"/>
    <property type="evidence" value="ECO:0007669"/>
    <property type="project" value="UniProtKB-KW"/>
</dbReference>
<dbReference type="PROSITE" id="PS50865">
    <property type="entry name" value="ZF_MYND_2"/>
    <property type="match status" value="1"/>
</dbReference>
<dbReference type="Pfam" id="PF01753">
    <property type="entry name" value="zf-MYND"/>
    <property type="match status" value="1"/>
</dbReference>
<feature type="domain" description="MYND-type" evidence="5">
    <location>
        <begin position="334"/>
        <end position="381"/>
    </location>
</feature>
<dbReference type="Proteomes" id="UP000298030">
    <property type="component" value="Unassembled WGS sequence"/>
</dbReference>
<keyword evidence="7" id="KW-1185">Reference proteome</keyword>
<protein>
    <recommendedName>
        <fullName evidence="5">MYND-type domain-containing protein</fullName>
    </recommendedName>
</protein>
<dbReference type="AlphaFoldDB" id="A0A4Y7SG96"/>
<evidence type="ECO:0000313" key="7">
    <source>
        <dbReference type="Proteomes" id="UP000298030"/>
    </source>
</evidence>
<dbReference type="Gene3D" id="6.10.140.2220">
    <property type="match status" value="1"/>
</dbReference>
<evidence type="ECO:0000256" key="1">
    <source>
        <dbReference type="ARBA" id="ARBA00022723"/>
    </source>
</evidence>
<evidence type="ECO:0000259" key="5">
    <source>
        <dbReference type="PROSITE" id="PS50865"/>
    </source>
</evidence>
<comment type="caution">
    <text evidence="6">The sequence shown here is derived from an EMBL/GenBank/DDBJ whole genome shotgun (WGS) entry which is preliminary data.</text>
</comment>
<gene>
    <name evidence="6" type="ORF">FA13DRAFT_202596</name>
</gene>
<evidence type="ECO:0000256" key="4">
    <source>
        <dbReference type="PROSITE-ProRule" id="PRU00134"/>
    </source>
</evidence>
<keyword evidence="1" id="KW-0479">Metal-binding</keyword>
<dbReference type="OrthoDB" id="3040823at2759"/>
<dbReference type="InterPro" id="IPR002893">
    <property type="entry name" value="Znf_MYND"/>
</dbReference>
<accession>A0A4Y7SG96</accession>
<name>A0A4Y7SG96_COPMI</name>
<evidence type="ECO:0000256" key="3">
    <source>
        <dbReference type="ARBA" id="ARBA00022833"/>
    </source>
</evidence>
<reference evidence="6 7" key="1">
    <citation type="journal article" date="2019" name="Nat. Ecol. Evol.">
        <title>Megaphylogeny resolves global patterns of mushroom evolution.</title>
        <authorList>
            <person name="Varga T."/>
            <person name="Krizsan K."/>
            <person name="Foldi C."/>
            <person name="Dima B."/>
            <person name="Sanchez-Garcia M."/>
            <person name="Sanchez-Ramirez S."/>
            <person name="Szollosi G.J."/>
            <person name="Szarkandi J.G."/>
            <person name="Papp V."/>
            <person name="Albert L."/>
            <person name="Andreopoulos W."/>
            <person name="Angelini C."/>
            <person name="Antonin V."/>
            <person name="Barry K.W."/>
            <person name="Bougher N.L."/>
            <person name="Buchanan P."/>
            <person name="Buyck B."/>
            <person name="Bense V."/>
            <person name="Catcheside P."/>
            <person name="Chovatia M."/>
            <person name="Cooper J."/>
            <person name="Damon W."/>
            <person name="Desjardin D."/>
            <person name="Finy P."/>
            <person name="Geml J."/>
            <person name="Haridas S."/>
            <person name="Hughes K."/>
            <person name="Justo A."/>
            <person name="Karasinski D."/>
            <person name="Kautmanova I."/>
            <person name="Kiss B."/>
            <person name="Kocsube S."/>
            <person name="Kotiranta H."/>
            <person name="LaButti K.M."/>
            <person name="Lechner B.E."/>
            <person name="Liimatainen K."/>
            <person name="Lipzen A."/>
            <person name="Lukacs Z."/>
            <person name="Mihaltcheva S."/>
            <person name="Morgado L.N."/>
            <person name="Niskanen T."/>
            <person name="Noordeloos M.E."/>
            <person name="Ohm R.A."/>
            <person name="Ortiz-Santana B."/>
            <person name="Ovrebo C."/>
            <person name="Racz N."/>
            <person name="Riley R."/>
            <person name="Savchenko A."/>
            <person name="Shiryaev A."/>
            <person name="Soop K."/>
            <person name="Spirin V."/>
            <person name="Szebenyi C."/>
            <person name="Tomsovsky M."/>
            <person name="Tulloss R.E."/>
            <person name="Uehling J."/>
            <person name="Grigoriev I.V."/>
            <person name="Vagvolgyi C."/>
            <person name="Papp T."/>
            <person name="Martin F.M."/>
            <person name="Miettinen O."/>
            <person name="Hibbett D.S."/>
            <person name="Nagy L.G."/>
        </authorList>
    </citation>
    <scope>NUCLEOTIDE SEQUENCE [LARGE SCALE GENOMIC DNA]</scope>
    <source>
        <strain evidence="6 7">FP101781</strain>
    </source>
</reference>